<dbReference type="SUPFAM" id="SSF49842">
    <property type="entry name" value="TNF-like"/>
    <property type="match status" value="1"/>
</dbReference>
<evidence type="ECO:0000259" key="9">
    <source>
        <dbReference type="PROSITE" id="PS50049"/>
    </source>
</evidence>
<feature type="region of interest" description="Disordered" evidence="7">
    <location>
        <begin position="211"/>
        <end position="259"/>
    </location>
</feature>
<keyword evidence="3" id="KW-0202">Cytokine</keyword>
<organism evidence="10 11">
    <name type="scientific">Molorchus minor</name>
    <dbReference type="NCBI Taxonomy" id="1323400"/>
    <lineage>
        <taxon>Eukaryota</taxon>
        <taxon>Metazoa</taxon>
        <taxon>Ecdysozoa</taxon>
        <taxon>Arthropoda</taxon>
        <taxon>Hexapoda</taxon>
        <taxon>Insecta</taxon>
        <taxon>Pterygota</taxon>
        <taxon>Neoptera</taxon>
        <taxon>Endopterygota</taxon>
        <taxon>Coleoptera</taxon>
        <taxon>Polyphaga</taxon>
        <taxon>Cucujiformia</taxon>
        <taxon>Chrysomeloidea</taxon>
        <taxon>Cerambycidae</taxon>
        <taxon>Lamiinae</taxon>
        <taxon>Monochamini</taxon>
        <taxon>Molorchus</taxon>
    </lineage>
</organism>
<evidence type="ECO:0000313" key="11">
    <source>
        <dbReference type="Proteomes" id="UP001162164"/>
    </source>
</evidence>
<feature type="transmembrane region" description="Helical" evidence="8">
    <location>
        <begin position="20"/>
        <end position="42"/>
    </location>
</feature>
<feature type="domain" description="THD" evidence="9">
    <location>
        <begin position="341"/>
        <end position="482"/>
    </location>
</feature>
<evidence type="ECO:0000256" key="5">
    <source>
        <dbReference type="ARBA" id="ARBA00023157"/>
    </source>
</evidence>
<keyword evidence="11" id="KW-1185">Reference proteome</keyword>
<keyword evidence="5" id="KW-1015">Disulfide bond</keyword>
<dbReference type="InterPro" id="IPR006052">
    <property type="entry name" value="TNF_dom"/>
</dbReference>
<keyword evidence="8" id="KW-1133">Transmembrane helix</keyword>
<reference evidence="10" key="1">
    <citation type="journal article" date="2023" name="Insect Mol. Biol.">
        <title>Genome sequencing provides insights into the evolution of gene families encoding plant cell wall-degrading enzymes in longhorned beetles.</title>
        <authorList>
            <person name="Shin N.R."/>
            <person name="Okamura Y."/>
            <person name="Kirsch R."/>
            <person name="Pauchet Y."/>
        </authorList>
    </citation>
    <scope>NUCLEOTIDE SEQUENCE</scope>
    <source>
        <strain evidence="10">MMC_N1</strain>
    </source>
</reference>
<name>A0ABQ9JQR8_9CUCU</name>
<keyword evidence="8" id="KW-0472">Membrane</keyword>
<sequence length="488" mass="55807">MGVHISRNNQKCFREKCSFLLVSVFLVVLNTLLSIFAIYTLLRVKKLEYEVELLSFSRIKNLEVEVHKLKDVLSDINIKYNDQDWTETYEDTHDVDTGANPKIYMGEIEESPKYFEYDSYDQASTNSIDNTNDNEMPESMESMLLVNNLTKQGKASRREKRNIVASTQDGILINSESYAEKRARNSTRHRSRPRSRYVTVPMTSNIKYKSTPIASSQRHSDSHLHSSYAPSKGRHTVGPSTKAPAVYTRRSRVKHTEDKSKAFRQIVRKSSLKSGDPFNNGQKVVDRNFELRESGGTSYTGFTVVRDETLGRRYQPLDILDVRHPRVGRIKLASVHFSGDTSKYVVGQHTNFNGNGHLRHPQPTFVDWKISDWVSPANMDTHFTMDEGVLTIKEPGIYFIYAQIYYLDEHDTIGFRVHKNRDTILQCTITAHSAERRLKGNTCYTAGMEYLSEGDTVSLADVTNGRYSLFEPGKSFFGLVKFGDIKIK</sequence>
<dbReference type="PANTHER" id="PTHR15151:SF24">
    <property type="entry name" value="A PROLIFERATION-INDUCING LIGAND-LIKE PROTEIN-RELATED"/>
    <property type="match status" value="1"/>
</dbReference>
<gene>
    <name evidence="10" type="ORF">NQ317_018708</name>
</gene>
<dbReference type="PROSITE" id="PS00251">
    <property type="entry name" value="THD_1"/>
    <property type="match status" value="1"/>
</dbReference>
<dbReference type="InterPro" id="IPR051748">
    <property type="entry name" value="TNF_Ligand_Superfamily"/>
</dbReference>
<dbReference type="EMBL" id="JAPWTJ010000251">
    <property type="protein sequence ID" value="KAJ8980581.1"/>
    <property type="molecule type" value="Genomic_DNA"/>
</dbReference>
<accession>A0ABQ9JQR8</accession>
<dbReference type="InterPro" id="IPR021184">
    <property type="entry name" value="TNF_CS"/>
</dbReference>
<evidence type="ECO:0000256" key="8">
    <source>
        <dbReference type="SAM" id="Phobius"/>
    </source>
</evidence>
<evidence type="ECO:0000256" key="6">
    <source>
        <dbReference type="ARBA" id="ARBA00023180"/>
    </source>
</evidence>
<protein>
    <recommendedName>
        <fullName evidence="9">THD domain-containing protein</fullName>
    </recommendedName>
</protein>
<dbReference type="Gene3D" id="2.60.120.40">
    <property type="match status" value="1"/>
</dbReference>
<evidence type="ECO:0000256" key="4">
    <source>
        <dbReference type="ARBA" id="ARBA00022525"/>
    </source>
</evidence>
<evidence type="ECO:0000256" key="1">
    <source>
        <dbReference type="ARBA" id="ARBA00004613"/>
    </source>
</evidence>
<keyword evidence="8" id="KW-0812">Transmembrane</keyword>
<dbReference type="Pfam" id="PF00229">
    <property type="entry name" value="TNF"/>
    <property type="match status" value="1"/>
</dbReference>
<evidence type="ECO:0000256" key="3">
    <source>
        <dbReference type="ARBA" id="ARBA00022514"/>
    </source>
</evidence>
<comment type="similarity">
    <text evidence="2">Belongs to the tumor necrosis factor family.</text>
</comment>
<proteinExistence type="inferred from homology"/>
<keyword evidence="4" id="KW-0964">Secreted</keyword>
<evidence type="ECO:0000256" key="2">
    <source>
        <dbReference type="ARBA" id="ARBA00008670"/>
    </source>
</evidence>
<evidence type="ECO:0000256" key="7">
    <source>
        <dbReference type="SAM" id="MobiDB-lite"/>
    </source>
</evidence>
<dbReference type="PANTHER" id="PTHR15151">
    <property type="entry name" value="PROTEIN EIGER"/>
    <property type="match status" value="1"/>
</dbReference>
<dbReference type="InterPro" id="IPR008983">
    <property type="entry name" value="Tumour_necrosis_fac-like_dom"/>
</dbReference>
<dbReference type="PROSITE" id="PS50049">
    <property type="entry name" value="THD_2"/>
    <property type="match status" value="1"/>
</dbReference>
<comment type="caution">
    <text evidence="10">The sequence shown here is derived from an EMBL/GenBank/DDBJ whole genome shotgun (WGS) entry which is preliminary data.</text>
</comment>
<keyword evidence="6" id="KW-0325">Glycoprotein</keyword>
<comment type="subcellular location">
    <subcellularLocation>
        <location evidence="1">Secreted</location>
    </subcellularLocation>
</comment>
<dbReference type="Proteomes" id="UP001162164">
    <property type="component" value="Unassembled WGS sequence"/>
</dbReference>
<evidence type="ECO:0000313" key="10">
    <source>
        <dbReference type="EMBL" id="KAJ8980581.1"/>
    </source>
</evidence>